<sequence length="180" mass="20687">MKLENIWSAYRRQLEAFLHSKVSNAADVEDLLQEILIKTHTGLDSLQKGESIQAWLFQIANRTTIDFYRKKARLKELDPEELWYQEKQQDIKAELIPCIEPFLTALPDDMASLLRAIDLEGKSQKAYAQEKGINYTTLKSKVQKSRATLRGLFEGCCHYSLDPQGNLIDFEQKSASCKKC</sequence>
<organism evidence="7 8">
    <name type="scientific">Shewanella pealeana (strain ATCC 700345 / ANG-SQ1)</name>
    <dbReference type="NCBI Taxonomy" id="398579"/>
    <lineage>
        <taxon>Bacteria</taxon>
        <taxon>Pseudomonadati</taxon>
        <taxon>Pseudomonadota</taxon>
        <taxon>Gammaproteobacteria</taxon>
        <taxon>Alteromonadales</taxon>
        <taxon>Shewanellaceae</taxon>
        <taxon>Shewanella</taxon>
    </lineage>
</organism>
<comment type="similarity">
    <text evidence="1">Belongs to the sigma-70 factor family. ECF subfamily.</text>
</comment>
<dbReference type="InterPro" id="IPR007627">
    <property type="entry name" value="RNA_pol_sigma70_r2"/>
</dbReference>
<evidence type="ECO:0000313" key="7">
    <source>
        <dbReference type="EMBL" id="ABV85829.1"/>
    </source>
</evidence>
<protein>
    <recommendedName>
        <fullName evidence="5">RNA polymerase sigma factor SigZ</fullName>
    </recommendedName>
</protein>
<dbReference type="Proteomes" id="UP000002608">
    <property type="component" value="Chromosome"/>
</dbReference>
<dbReference type="InterPro" id="IPR013325">
    <property type="entry name" value="RNA_pol_sigma_r2"/>
</dbReference>
<dbReference type="SUPFAM" id="SSF88659">
    <property type="entry name" value="Sigma3 and sigma4 domains of RNA polymerase sigma factors"/>
    <property type="match status" value="1"/>
</dbReference>
<feature type="domain" description="RNA polymerase sigma-70 region 2" evidence="6">
    <location>
        <begin position="8"/>
        <end position="73"/>
    </location>
</feature>
<dbReference type="AlphaFoldDB" id="A8GZU2"/>
<dbReference type="STRING" id="398579.Spea_0501"/>
<keyword evidence="4" id="KW-0804">Transcription</keyword>
<evidence type="ECO:0000313" key="8">
    <source>
        <dbReference type="Proteomes" id="UP000002608"/>
    </source>
</evidence>
<dbReference type="InterPro" id="IPR036388">
    <property type="entry name" value="WH-like_DNA-bd_sf"/>
</dbReference>
<dbReference type="NCBIfam" id="TIGR02937">
    <property type="entry name" value="sigma70-ECF"/>
    <property type="match status" value="1"/>
</dbReference>
<dbReference type="GO" id="GO:0006352">
    <property type="term" value="P:DNA-templated transcription initiation"/>
    <property type="evidence" value="ECO:0007669"/>
    <property type="project" value="InterPro"/>
</dbReference>
<evidence type="ECO:0000256" key="2">
    <source>
        <dbReference type="ARBA" id="ARBA00023015"/>
    </source>
</evidence>
<gene>
    <name evidence="7" type="ordered locus">Spea_0501</name>
</gene>
<proteinExistence type="inferred from homology"/>
<dbReference type="InterPro" id="IPR013324">
    <property type="entry name" value="RNA_pol_sigma_r3/r4-like"/>
</dbReference>
<evidence type="ECO:0000259" key="6">
    <source>
        <dbReference type="Pfam" id="PF04542"/>
    </source>
</evidence>
<dbReference type="GO" id="GO:0016987">
    <property type="term" value="F:sigma factor activity"/>
    <property type="evidence" value="ECO:0007669"/>
    <property type="project" value="UniProtKB-KW"/>
</dbReference>
<evidence type="ECO:0000256" key="5">
    <source>
        <dbReference type="NCBIfam" id="TIGR02959"/>
    </source>
</evidence>
<dbReference type="EMBL" id="CP000851">
    <property type="protein sequence ID" value="ABV85829.1"/>
    <property type="molecule type" value="Genomic_DNA"/>
</dbReference>
<evidence type="ECO:0000256" key="3">
    <source>
        <dbReference type="ARBA" id="ARBA00023082"/>
    </source>
</evidence>
<dbReference type="Gene3D" id="1.10.10.10">
    <property type="entry name" value="Winged helix-like DNA-binding domain superfamily/Winged helix DNA-binding domain"/>
    <property type="match status" value="1"/>
</dbReference>
<dbReference type="OrthoDB" id="9803470at2"/>
<dbReference type="HOGENOM" id="CLU_047691_3_4_6"/>
<dbReference type="InterPro" id="IPR014284">
    <property type="entry name" value="RNA_pol_sigma-70_dom"/>
</dbReference>
<evidence type="ECO:0000256" key="1">
    <source>
        <dbReference type="ARBA" id="ARBA00010641"/>
    </source>
</evidence>
<dbReference type="RefSeq" id="WP_012153767.1">
    <property type="nucleotide sequence ID" value="NC_009901.1"/>
</dbReference>
<reference evidence="7 8" key="1">
    <citation type="submission" date="2007-10" db="EMBL/GenBank/DDBJ databases">
        <title>Complete sequence of Shewanella pealeana ATCC 700345.</title>
        <authorList>
            <consortium name="US DOE Joint Genome Institute"/>
            <person name="Copeland A."/>
            <person name="Lucas S."/>
            <person name="Lapidus A."/>
            <person name="Barry K."/>
            <person name="Glavina del Rio T."/>
            <person name="Dalin E."/>
            <person name="Tice H."/>
            <person name="Pitluck S."/>
            <person name="Chertkov O."/>
            <person name="Brettin T."/>
            <person name="Bruce D."/>
            <person name="Detter J.C."/>
            <person name="Han C."/>
            <person name="Schmutz J."/>
            <person name="Larimer F."/>
            <person name="Land M."/>
            <person name="Hauser L."/>
            <person name="Kyrpides N."/>
            <person name="Kim E."/>
            <person name="Zhao J.-S.Z."/>
            <person name="Manno D."/>
            <person name="Hawari J."/>
            <person name="Richardson P."/>
        </authorList>
    </citation>
    <scope>NUCLEOTIDE SEQUENCE [LARGE SCALE GENOMIC DNA]</scope>
    <source>
        <strain evidence="8">ATCC 700345 / ANG-SQ1</strain>
    </source>
</reference>
<dbReference type="NCBIfam" id="TIGR02959">
    <property type="entry name" value="SigZ"/>
    <property type="match status" value="1"/>
</dbReference>
<accession>A8GZU2</accession>
<dbReference type="PANTHER" id="PTHR43133:SF62">
    <property type="entry name" value="RNA POLYMERASE SIGMA FACTOR SIGZ"/>
    <property type="match status" value="1"/>
</dbReference>
<dbReference type="Pfam" id="PF04542">
    <property type="entry name" value="Sigma70_r2"/>
    <property type="match status" value="1"/>
</dbReference>
<dbReference type="PANTHER" id="PTHR43133">
    <property type="entry name" value="RNA POLYMERASE ECF-TYPE SIGMA FACTO"/>
    <property type="match status" value="1"/>
</dbReference>
<keyword evidence="8" id="KW-1185">Reference proteome</keyword>
<dbReference type="InterPro" id="IPR039425">
    <property type="entry name" value="RNA_pol_sigma-70-like"/>
</dbReference>
<dbReference type="InterPro" id="IPR014304">
    <property type="entry name" value="RNA_pol_sigma-Z"/>
</dbReference>
<keyword evidence="2" id="KW-0805">Transcription regulation</keyword>
<dbReference type="NCBIfam" id="NF007215">
    <property type="entry name" value="PRK09637.1"/>
    <property type="match status" value="1"/>
</dbReference>
<evidence type="ECO:0000256" key="4">
    <source>
        <dbReference type="ARBA" id="ARBA00023163"/>
    </source>
</evidence>
<keyword evidence="3" id="KW-0731">Sigma factor</keyword>
<dbReference type="Gene3D" id="1.10.1740.10">
    <property type="match status" value="1"/>
</dbReference>
<dbReference type="eggNOG" id="COG1595">
    <property type="taxonomic scope" value="Bacteria"/>
</dbReference>
<dbReference type="SUPFAM" id="SSF88946">
    <property type="entry name" value="Sigma2 domain of RNA polymerase sigma factors"/>
    <property type="match status" value="1"/>
</dbReference>
<dbReference type="KEGG" id="spl:Spea_0501"/>
<name>A8GZU2_SHEPA</name>